<keyword evidence="2" id="KW-0645">Protease</keyword>
<evidence type="ECO:0000256" key="1">
    <source>
        <dbReference type="ARBA" id="ARBA00022517"/>
    </source>
</evidence>
<name>A0A2S5REP3_9MOLU</name>
<accession>A0A2S5REP3</accession>
<dbReference type="PANTHER" id="PTHR39178">
    <property type="entry name" value="HYPOTHETICAL RIBOSOME-ASSOCIATED PROTEIN"/>
    <property type="match status" value="1"/>
</dbReference>
<dbReference type="Pfam" id="PF04327">
    <property type="entry name" value="Peptidase_Prp"/>
    <property type="match status" value="1"/>
</dbReference>
<organism evidence="7 8">
    <name type="scientific">Williamsoniiplasma lucivorax</name>
    <dbReference type="NCBI Taxonomy" id="209274"/>
    <lineage>
        <taxon>Bacteria</taxon>
        <taxon>Bacillati</taxon>
        <taxon>Mycoplasmatota</taxon>
        <taxon>Mollicutes</taxon>
        <taxon>Entomoplasmatales</taxon>
        <taxon>Williamsoniiplasma</taxon>
    </lineage>
</organism>
<dbReference type="InterPro" id="IPR036764">
    <property type="entry name" value="Peptidase_Prp_sf"/>
</dbReference>
<dbReference type="AlphaFoldDB" id="A0A2S5REP3"/>
<dbReference type="Gene3D" id="3.30.70.1490">
    <property type="entry name" value="Cysteine protease Prp"/>
    <property type="match status" value="1"/>
</dbReference>
<dbReference type="EMBL" id="PHNE01000001">
    <property type="protein sequence ID" value="PPE05784.1"/>
    <property type="molecule type" value="Genomic_DNA"/>
</dbReference>
<gene>
    <name evidence="7" type="ORF">ELUCI_v1c00720</name>
</gene>
<evidence type="ECO:0000256" key="2">
    <source>
        <dbReference type="ARBA" id="ARBA00022670"/>
    </source>
</evidence>
<proteinExistence type="inferred from homology"/>
<dbReference type="GO" id="GO:0008234">
    <property type="term" value="F:cysteine-type peptidase activity"/>
    <property type="evidence" value="ECO:0007669"/>
    <property type="project" value="UniProtKB-KW"/>
</dbReference>
<keyword evidence="4" id="KW-0788">Thiol protease</keyword>
<reference evidence="7 8" key="1">
    <citation type="submission" date="2017-11" db="EMBL/GenBank/DDBJ databases">
        <title>Genome sequence of Entomoplasma lucivorax PIPN-2 (ATCC 49196).</title>
        <authorList>
            <person name="Lo W.-S."/>
            <person name="Gasparich G.E."/>
            <person name="Kuo C.-H."/>
        </authorList>
    </citation>
    <scope>NUCLEOTIDE SEQUENCE [LARGE SCALE GENOMIC DNA]</scope>
    <source>
        <strain evidence="7 8">PIPN-2</strain>
    </source>
</reference>
<dbReference type="RefSeq" id="WP_028126513.1">
    <property type="nucleotide sequence ID" value="NZ_PHNE01000001.1"/>
</dbReference>
<evidence type="ECO:0000256" key="5">
    <source>
        <dbReference type="ARBA" id="ARBA00044503"/>
    </source>
</evidence>
<dbReference type="Proteomes" id="UP000237865">
    <property type="component" value="Unassembled WGS sequence"/>
</dbReference>
<evidence type="ECO:0000256" key="6">
    <source>
        <dbReference type="ARBA" id="ARBA00044538"/>
    </source>
</evidence>
<dbReference type="STRING" id="1399797.GCA_000518285_00547"/>
<dbReference type="GO" id="GO:0042254">
    <property type="term" value="P:ribosome biogenesis"/>
    <property type="evidence" value="ECO:0007669"/>
    <property type="project" value="UniProtKB-KW"/>
</dbReference>
<keyword evidence="8" id="KW-1185">Reference proteome</keyword>
<evidence type="ECO:0000313" key="7">
    <source>
        <dbReference type="EMBL" id="PPE05784.1"/>
    </source>
</evidence>
<protein>
    <recommendedName>
        <fullName evidence="6">Ribosomal processing cysteine protease Prp</fullName>
    </recommendedName>
</protein>
<evidence type="ECO:0000256" key="3">
    <source>
        <dbReference type="ARBA" id="ARBA00022801"/>
    </source>
</evidence>
<evidence type="ECO:0000256" key="4">
    <source>
        <dbReference type="ARBA" id="ARBA00022807"/>
    </source>
</evidence>
<dbReference type="SUPFAM" id="SSF118010">
    <property type="entry name" value="TM1457-like"/>
    <property type="match status" value="1"/>
</dbReference>
<dbReference type="InterPro" id="IPR007422">
    <property type="entry name" value="Peptidase_Prp"/>
</dbReference>
<evidence type="ECO:0000313" key="8">
    <source>
        <dbReference type="Proteomes" id="UP000237865"/>
    </source>
</evidence>
<dbReference type="CDD" id="cd16332">
    <property type="entry name" value="Prp-like"/>
    <property type="match status" value="1"/>
</dbReference>
<comment type="similarity">
    <text evidence="5">Belongs to the Prp family.</text>
</comment>
<dbReference type="GO" id="GO:0006508">
    <property type="term" value="P:proteolysis"/>
    <property type="evidence" value="ECO:0007669"/>
    <property type="project" value="UniProtKB-KW"/>
</dbReference>
<keyword evidence="3" id="KW-0378">Hydrolase</keyword>
<sequence length="103" mass="11588">MVKIKITYHNSEYQKLTMSGHALAGAYGQDLVCAALTGIVSGALNAFDQKFTNDIDIIVEENLIEITIKKSNPTIQTMFELLEIQLQTIVMQYPKNVELKEVR</sequence>
<keyword evidence="1" id="KW-0690">Ribosome biogenesis</keyword>
<dbReference type="PANTHER" id="PTHR39178:SF1">
    <property type="entry name" value="RIBOSOMAL-PROCESSING CYSTEINE PROTEASE PRP"/>
    <property type="match status" value="1"/>
</dbReference>
<comment type="caution">
    <text evidence="7">The sequence shown here is derived from an EMBL/GenBank/DDBJ whole genome shotgun (WGS) entry which is preliminary data.</text>
</comment>